<dbReference type="AlphaFoldDB" id="W5IIN7"/>
<evidence type="ECO:0000313" key="4">
    <source>
        <dbReference type="Proteomes" id="UP000005777"/>
    </source>
</evidence>
<protein>
    <recommendedName>
        <fullName evidence="2">Restriction endonuclease type II-like domain-containing protein</fullName>
    </recommendedName>
</protein>
<gene>
    <name evidence="3" type="ORF">HMPREF9020_00339</name>
</gene>
<organism evidence="3 4">
    <name type="scientific">Scardovia inopinata F0304</name>
    <dbReference type="NCBI Taxonomy" id="641146"/>
    <lineage>
        <taxon>Bacteria</taxon>
        <taxon>Bacillati</taxon>
        <taxon>Actinomycetota</taxon>
        <taxon>Actinomycetes</taxon>
        <taxon>Bifidobacteriales</taxon>
        <taxon>Bifidobacteriaceae</taxon>
        <taxon>Scardovia</taxon>
    </lineage>
</organism>
<name>W5IIN7_SCAIO</name>
<evidence type="ECO:0000256" key="1">
    <source>
        <dbReference type="SAM" id="MobiDB-lite"/>
    </source>
</evidence>
<evidence type="ECO:0000259" key="2">
    <source>
        <dbReference type="Pfam" id="PF18741"/>
    </source>
</evidence>
<dbReference type="InterPro" id="IPR049468">
    <property type="entry name" value="Restrct_endonuc-II-like_dom"/>
</dbReference>
<dbReference type="Proteomes" id="UP000005777">
    <property type="component" value="Unassembled WGS sequence"/>
</dbReference>
<dbReference type="Pfam" id="PF18741">
    <property type="entry name" value="MTES_1575"/>
    <property type="match status" value="1"/>
</dbReference>
<sequence length="1251" mass="138461">MDNEKKRDIQNAAAEANPTARNKTEGSKEADRQTEDKSELAVNQERKQALNDMRSWYRDYHAIHGATPVEDITRLNNRLDLSNAHPAGMAQFLVNKSVSVDSLFRDSASLTAGRRKLERVLNERDENQKNSGAAFLSMCLGVATWDSGHRMPIALYPIEVFYDENSESLTHAKIAITGPIQLNETFSSALKAASVRLEIADILNSFEYSSVLEESNRLYETISQQVGQKLPHFSIEKSMIIGNFIQTSTLVLDDTRTIINAEISGPSGNQILDALAGVESARQDLRDLHLPEFNPFDGDPHDEVGAGDVDNETRYVAQAAQNEQSMVLELPANTDATEQALAIATQAAMSGKTVLYAPGVSTQKTRFIVQAAAHHVNNLVVDISRSTFNKSIDQQLINAVGFQAGSASSHFEQTADELVGVRARLGRYLGDLHGKNKRWNVSAFETLENLARISALPTHPSTHVRLTTRTAAAMVGKEKQWCEKLVRLGKLGGYIIGPEDTAWYGAALYTEDEAIQAYRRVVELLDTTLPQTREQIERTVETCGFPIAQNVQEWSRQVNVLSNLRRVLDVFQPAIFERDIDSMIEATESKEERKASDSKLSFWDRRRLTKEAKGLLRPGAHVDNLHDALVVVSDQAQQWRRFVPRGGWPVLPHKLDEIVETQGNLEQDITALDTVLASTPEKAGLERVDFAALEERLRGLFEDHRALDTLPERASLLKECDALGLSELISDFRQRELEPQSAPAELLLSWWTTVFEDIVRSSSVISNQDGATLSSVSERFMQVDTEHVRSIGDMVNQELTKRLSEILYSRTQDANELHTLLASKNTVSVQRLQEEFGDIVSAAKPIMVATPAALASSAPLKKLADIAIIDAAAHIHPLELLSVLARTQTVIVLAHTPTVSSASVKSLISLLPSIAGHGKSSARDLRLNAFLRNNGYGNDVPALATDQARGAVSYHFVAANGLSSATTGAVESTGREIDAVADLVEQHFKKLGQVPVQYRLVVVCLTDTQRIRLGAELKARSAGNEDLRNFMKHMQVIDIDHVAGVSATDVILSVSFGKNNQGVLLQQFGALERPRGNTMLLDALAMAEHNLDIVATFKASDMNPERIHQDGPLLLKRLLTWAQGLSDADIADYALPAEHKDDAQALLPDLARRIRQRGLKVCMNYGYNHGDRIPLVVGLPDKPYTLAVCTDDRNFMSIASTRQRHRFKVENLQMLGWSVMYVWSVGMFVDPDKEVDRIVAYLANAYDERLS</sequence>
<dbReference type="HOGENOM" id="CLU_000788_1_0_11"/>
<evidence type="ECO:0000313" key="3">
    <source>
        <dbReference type="EMBL" id="EFG26712.2"/>
    </source>
</evidence>
<feature type="compositionally biased region" description="Basic and acidic residues" evidence="1">
    <location>
        <begin position="22"/>
        <end position="44"/>
    </location>
</feature>
<proteinExistence type="predicted"/>
<accession>W5IIN7</accession>
<comment type="caution">
    <text evidence="3">The sequence shown here is derived from an EMBL/GenBank/DDBJ whole genome shotgun (WGS) entry which is preliminary data.</text>
</comment>
<feature type="domain" description="Restriction endonuclease type II-like" evidence="2">
    <location>
        <begin position="1150"/>
        <end position="1241"/>
    </location>
</feature>
<dbReference type="EMBL" id="ADCX01000002">
    <property type="protein sequence ID" value="EFG26712.2"/>
    <property type="molecule type" value="Genomic_DNA"/>
</dbReference>
<dbReference type="eggNOG" id="COG1112">
    <property type="taxonomic scope" value="Bacteria"/>
</dbReference>
<feature type="region of interest" description="Disordered" evidence="1">
    <location>
        <begin position="1"/>
        <end position="44"/>
    </location>
</feature>
<reference evidence="3 4" key="1">
    <citation type="submission" date="2012-01" db="EMBL/GenBank/DDBJ databases">
        <title>The Genome Sequence of Scardovia inopinata F0304.</title>
        <authorList>
            <consortium name="The Broad Institute Genome Sequencing Platform"/>
            <person name="Ward D."/>
            <person name="Earl A."/>
            <person name="Feldgarden M."/>
            <person name="Gevers D."/>
            <person name="Young S."/>
            <person name="Zeng Q."/>
            <person name="Koehrsen M."/>
            <person name="Alvarado L."/>
            <person name="Berlin A.M."/>
            <person name="Borenstein D."/>
            <person name="Chapman S.B."/>
            <person name="Chen Z."/>
            <person name="Engels R."/>
            <person name="Freedman E."/>
            <person name="Gellesch M."/>
            <person name="Goldberg J."/>
            <person name="Griggs A."/>
            <person name="Gujja S."/>
            <person name="Heilman E.R."/>
            <person name="Heiman D.I."/>
            <person name="Hepburn T.A."/>
            <person name="Howarth C."/>
            <person name="Jen D."/>
            <person name="Larson L."/>
            <person name="Mehta T."/>
            <person name="Park D."/>
            <person name="Pearson M."/>
            <person name="Richards J."/>
            <person name="Roberts A."/>
            <person name="Saif S."/>
            <person name="Shea T.D."/>
            <person name="Shenoy N."/>
            <person name="Sisk P."/>
            <person name="Stolte C."/>
            <person name="Sykes S.N."/>
            <person name="Walk T."/>
            <person name="White J."/>
            <person name="Yandava C."/>
            <person name="Izard J."/>
            <person name="Baranova O.V."/>
            <person name="Blanton J.M."/>
            <person name="Tanner A.C."/>
            <person name="Dewhirst F."/>
            <person name="Haas B."/>
            <person name="Nusbaum C."/>
            <person name="Birren B."/>
        </authorList>
    </citation>
    <scope>NUCLEOTIDE SEQUENCE [LARGE SCALE GENOMIC DNA]</scope>
    <source>
        <strain evidence="3 4">F0304</strain>
    </source>
</reference>
<keyword evidence="4" id="KW-1185">Reference proteome</keyword>